<dbReference type="RefSeq" id="XP_056503612.1">
    <property type="nucleotide sequence ID" value="XM_056641118.1"/>
</dbReference>
<feature type="region of interest" description="Disordered" evidence="1">
    <location>
        <begin position="1"/>
        <end position="75"/>
    </location>
</feature>
<dbReference type="EMBL" id="JAPQKT010000002">
    <property type="protein sequence ID" value="KAJ5240607.1"/>
    <property type="molecule type" value="Genomic_DNA"/>
</dbReference>
<proteinExistence type="predicted"/>
<evidence type="ECO:0000256" key="1">
    <source>
        <dbReference type="SAM" id="MobiDB-lite"/>
    </source>
</evidence>
<feature type="compositionally biased region" description="Polar residues" evidence="1">
    <location>
        <begin position="31"/>
        <end position="40"/>
    </location>
</feature>
<sequence length="131" mass="14276">MATETSDSDNDLLEMISNYGGLDMEEEDADSATTGDGISETSEDRNFVASESDETSYSEDESLGPSIPCIQDTMGDHDVSSAVGNKIPISAVASRLVSEDGISAIQYLILWQSWEREIPHRYEVSEEDLSS</sequence>
<feature type="compositionally biased region" description="Acidic residues" evidence="1">
    <location>
        <begin position="1"/>
        <end position="12"/>
    </location>
</feature>
<dbReference type="OrthoDB" id="4281241at2759"/>
<comment type="caution">
    <text evidence="2">The sequence shown here is derived from an EMBL/GenBank/DDBJ whole genome shotgun (WGS) entry which is preliminary data.</text>
</comment>
<dbReference type="AlphaFoldDB" id="A0A9W9TTG4"/>
<protein>
    <submittedName>
        <fullName evidence="2">Uncharacterized protein</fullName>
    </submittedName>
</protein>
<keyword evidence="3" id="KW-1185">Reference proteome</keyword>
<feature type="compositionally biased region" description="Acidic residues" evidence="1">
    <location>
        <begin position="51"/>
        <end position="62"/>
    </location>
</feature>
<reference evidence="2" key="2">
    <citation type="journal article" date="2023" name="IMA Fungus">
        <title>Comparative genomic study of the Penicillium genus elucidates a diverse pangenome and 15 lateral gene transfer events.</title>
        <authorList>
            <person name="Petersen C."/>
            <person name="Sorensen T."/>
            <person name="Nielsen M.R."/>
            <person name="Sondergaard T.E."/>
            <person name="Sorensen J.L."/>
            <person name="Fitzpatrick D.A."/>
            <person name="Frisvad J.C."/>
            <person name="Nielsen K.L."/>
        </authorList>
    </citation>
    <scope>NUCLEOTIDE SEQUENCE</scope>
    <source>
        <strain evidence="2">IBT 23319</strain>
    </source>
</reference>
<evidence type="ECO:0000313" key="2">
    <source>
        <dbReference type="EMBL" id="KAJ5240607.1"/>
    </source>
</evidence>
<reference evidence="2" key="1">
    <citation type="submission" date="2022-11" db="EMBL/GenBank/DDBJ databases">
        <authorList>
            <person name="Petersen C."/>
        </authorList>
    </citation>
    <scope>NUCLEOTIDE SEQUENCE</scope>
    <source>
        <strain evidence="2">IBT 23319</strain>
    </source>
</reference>
<dbReference type="Proteomes" id="UP001147733">
    <property type="component" value="Unassembled WGS sequence"/>
</dbReference>
<organism evidence="2 3">
    <name type="scientific">Penicillium citrinum</name>
    <dbReference type="NCBI Taxonomy" id="5077"/>
    <lineage>
        <taxon>Eukaryota</taxon>
        <taxon>Fungi</taxon>
        <taxon>Dikarya</taxon>
        <taxon>Ascomycota</taxon>
        <taxon>Pezizomycotina</taxon>
        <taxon>Eurotiomycetes</taxon>
        <taxon>Eurotiomycetidae</taxon>
        <taxon>Eurotiales</taxon>
        <taxon>Aspergillaceae</taxon>
        <taxon>Penicillium</taxon>
    </lineage>
</organism>
<accession>A0A9W9TTG4</accession>
<gene>
    <name evidence="2" type="ORF">N7469_002198</name>
</gene>
<evidence type="ECO:0000313" key="3">
    <source>
        <dbReference type="Proteomes" id="UP001147733"/>
    </source>
</evidence>
<dbReference type="GeneID" id="81380285"/>
<name>A0A9W9TTG4_PENCI</name>